<dbReference type="InterPro" id="IPR059102">
    <property type="entry name" value="PHD_PHF7/G2E3-like"/>
</dbReference>
<dbReference type="Gene3D" id="3.30.40.10">
    <property type="entry name" value="Zinc/RING finger domain, C3HC4 (zinc finger)"/>
    <property type="match status" value="2"/>
</dbReference>
<feature type="domain" description="Zinc finger PHD-type" evidence="5">
    <location>
        <begin position="275"/>
        <end position="324"/>
    </location>
</feature>
<dbReference type="AlphaFoldDB" id="A0A8B9TY65"/>
<dbReference type="PANTHER" id="PTHR12420:SF47">
    <property type="entry name" value="PHD FINGER PROTEIN 7"/>
    <property type="match status" value="1"/>
</dbReference>
<reference evidence="6" key="3">
    <citation type="submission" date="2025-09" db="UniProtKB">
        <authorList>
            <consortium name="Ensembl"/>
        </authorList>
    </citation>
    <scope>IDENTIFICATION</scope>
</reference>
<dbReference type="SUPFAM" id="SSF57903">
    <property type="entry name" value="FYVE/PHD zinc finger"/>
    <property type="match status" value="1"/>
</dbReference>
<dbReference type="InterPro" id="IPR011011">
    <property type="entry name" value="Znf_FYVE_PHD"/>
</dbReference>
<dbReference type="Pfam" id="PF13771">
    <property type="entry name" value="zf-HC5HC2H"/>
    <property type="match status" value="1"/>
</dbReference>
<evidence type="ECO:0000256" key="2">
    <source>
        <dbReference type="ARBA" id="ARBA00022771"/>
    </source>
</evidence>
<dbReference type="InterPro" id="IPR051188">
    <property type="entry name" value="PHD-type_Zinc_Finger"/>
</dbReference>
<evidence type="ECO:0000256" key="4">
    <source>
        <dbReference type="SAM" id="MobiDB-lite"/>
    </source>
</evidence>
<reference evidence="6" key="2">
    <citation type="submission" date="2025-08" db="UniProtKB">
        <authorList>
            <consortium name="Ensembl"/>
        </authorList>
    </citation>
    <scope>IDENTIFICATION</scope>
</reference>
<dbReference type="GO" id="GO:0008270">
    <property type="term" value="F:zinc ion binding"/>
    <property type="evidence" value="ECO:0007669"/>
    <property type="project" value="UniProtKB-KW"/>
</dbReference>
<dbReference type="InterPro" id="IPR013083">
    <property type="entry name" value="Znf_RING/FYVE/PHD"/>
</dbReference>
<organism evidence="6 7">
    <name type="scientific">Anas platyrhynchos</name>
    <name type="common">Mallard</name>
    <name type="synonym">Anas boschas</name>
    <dbReference type="NCBI Taxonomy" id="8839"/>
    <lineage>
        <taxon>Eukaryota</taxon>
        <taxon>Metazoa</taxon>
        <taxon>Chordata</taxon>
        <taxon>Craniata</taxon>
        <taxon>Vertebrata</taxon>
        <taxon>Euteleostomi</taxon>
        <taxon>Archelosauria</taxon>
        <taxon>Archosauria</taxon>
        <taxon>Dinosauria</taxon>
        <taxon>Saurischia</taxon>
        <taxon>Theropoda</taxon>
        <taxon>Coelurosauria</taxon>
        <taxon>Aves</taxon>
        <taxon>Neognathae</taxon>
        <taxon>Galloanserae</taxon>
        <taxon>Anseriformes</taxon>
        <taxon>Anatidae</taxon>
        <taxon>Anatinae</taxon>
        <taxon>Anas</taxon>
    </lineage>
</organism>
<feature type="domain" description="Zinc finger PHD-type" evidence="5">
    <location>
        <begin position="152"/>
        <end position="200"/>
    </location>
</feature>
<dbReference type="Proteomes" id="UP000694400">
    <property type="component" value="Chromosome 10"/>
</dbReference>
<sequence length="388" mass="41627">MLPTRGSEVREKYPFSQQGPSAPWQGGPRLGCGCLLGPFPSTASGPAHQPAWQGQNRPLGTVPRGHLAPQRCSMAEPFSLSPPACMLCGRGSNPGLSNLLRDKLLLWQTSLVHQAGLQSVSCTLCPALPRGVGSAVAASSLLLMGLLCSLQQCFVCGERGATITCTVRGCERCFHLPCASEGECVTQYCGQYRSFCSEHRPQQAAQAAPEQGTTCIICMEPVGDSTSYHTMVCPACNHAWFHRRCIQVGALPSPWPAHLRLVSLYPRHQRCDASECLYPRGREQAEVHGPWQLLLCRSCAAEGTHRRCSNLTNRAGTWECASCAGVDNGKTHRPHAAGLQGLRAALPESSLSDPGRSRASTAVGLEVHPTHLPASSYSLQCQPGARQL</sequence>
<name>A0A8B9TY65_ANAPL</name>
<feature type="region of interest" description="Disordered" evidence="4">
    <location>
        <begin position="1"/>
        <end position="24"/>
    </location>
</feature>
<dbReference type="GO" id="GO:0005634">
    <property type="term" value="C:nucleus"/>
    <property type="evidence" value="ECO:0007669"/>
    <property type="project" value="TreeGrafter"/>
</dbReference>
<keyword evidence="3" id="KW-0862">Zinc</keyword>
<accession>A0A8B9TY65</accession>
<dbReference type="InterPro" id="IPR001965">
    <property type="entry name" value="Znf_PHD"/>
</dbReference>
<dbReference type="PANTHER" id="PTHR12420">
    <property type="entry name" value="PHD FINGER PROTEIN"/>
    <property type="match status" value="1"/>
</dbReference>
<keyword evidence="1" id="KW-0479">Metal-binding</keyword>
<evidence type="ECO:0000259" key="5">
    <source>
        <dbReference type="SMART" id="SM00249"/>
    </source>
</evidence>
<dbReference type="SMART" id="SM00249">
    <property type="entry name" value="PHD"/>
    <property type="match status" value="2"/>
</dbReference>
<evidence type="ECO:0000256" key="1">
    <source>
        <dbReference type="ARBA" id="ARBA00022723"/>
    </source>
</evidence>
<dbReference type="Ensembl" id="ENSAPLT00020029198.1">
    <property type="protein sequence ID" value="ENSAPLP00020027122.1"/>
    <property type="gene ID" value="ENSAPLG00020018423.1"/>
</dbReference>
<evidence type="ECO:0000256" key="3">
    <source>
        <dbReference type="ARBA" id="ARBA00022833"/>
    </source>
</evidence>
<evidence type="ECO:0000313" key="7">
    <source>
        <dbReference type="Proteomes" id="UP000694400"/>
    </source>
</evidence>
<reference evidence="6" key="1">
    <citation type="submission" date="2019-08" db="EMBL/GenBank/DDBJ databases">
        <title>Three high-quality genomes provides insights into domestication of ducks.</title>
        <authorList>
            <person name="Hou Z.C."/>
            <person name="Zhu F."/>
            <person name="Yin Z.T."/>
            <person name="Zhang F."/>
        </authorList>
    </citation>
    <scope>NUCLEOTIDE SEQUENCE [LARGE SCALE GENOMIC DNA]</scope>
</reference>
<evidence type="ECO:0000313" key="6">
    <source>
        <dbReference type="Ensembl" id="ENSAPLP00020027122.1"/>
    </source>
</evidence>
<protein>
    <recommendedName>
        <fullName evidence="5">Zinc finger PHD-type domain-containing protein</fullName>
    </recommendedName>
</protein>
<keyword evidence="2" id="KW-0863">Zinc-finger</keyword>
<proteinExistence type="predicted"/>
<dbReference type="Pfam" id="PF26054">
    <property type="entry name" value="PHD_G2E3"/>
    <property type="match status" value="1"/>
</dbReference>